<feature type="compositionally biased region" description="Polar residues" evidence="1">
    <location>
        <begin position="90"/>
        <end position="102"/>
    </location>
</feature>
<accession>A0A699W4H8</accession>
<reference evidence="2" key="1">
    <citation type="journal article" date="2019" name="Sci. Rep.">
        <title>Draft genome of Tanacetum cinerariifolium, the natural source of mosquito coil.</title>
        <authorList>
            <person name="Yamashiro T."/>
            <person name="Shiraishi A."/>
            <person name="Satake H."/>
            <person name="Nakayama K."/>
        </authorList>
    </citation>
    <scope>NUCLEOTIDE SEQUENCE</scope>
</reference>
<dbReference type="EMBL" id="BKCJ011536384">
    <property type="protein sequence ID" value="GFD40596.1"/>
    <property type="molecule type" value="Genomic_DNA"/>
</dbReference>
<feature type="compositionally biased region" description="Acidic residues" evidence="1">
    <location>
        <begin position="108"/>
        <end position="120"/>
    </location>
</feature>
<gene>
    <name evidence="2" type="ORF">Tci_912565</name>
</gene>
<dbReference type="AlphaFoldDB" id="A0A699W4H8"/>
<organism evidence="2">
    <name type="scientific">Tanacetum cinerariifolium</name>
    <name type="common">Dalmatian daisy</name>
    <name type="synonym">Chrysanthemum cinerariifolium</name>
    <dbReference type="NCBI Taxonomy" id="118510"/>
    <lineage>
        <taxon>Eukaryota</taxon>
        <taxon>Viridiplantae</taxon>
        <taxon>Streptophyta</taxon>
        <taxon>Embryophyta</taxon>
        <taxon>Tracheophyta</taxon>
        <taxon>Spermatophyta</taxon>
        <taxon>Magnoliopsida</taxon>
        <taxon>eudicotyledons</taxon>
        <taxon>Gunneridae</taxon>
        <taxon>Pentapetalae</taxon>
        <taxon>asterids</taxon>
        <taxon>campanulids</taxon>
        <taxon>Asterales</taxon>
        <taxon>Asteraceae</taxon>
        <taxon>Asteroideae</taxon>
        <taxon>Anthemideae</taxon>
        <taxon>Anthemidinae</taxon>
        <taxon>Tanacetum</taxon>
    </lineage>
</organism>
<feature type="region of interest" description="Disordered" evidence="1">
    <location>
        <begin position="66"/>
        <end position="120"/>
    </location>
</feature>
<feature type="non-terminal residue" evidence="2">
    <location>
        <position position="134"/>
    </location>
</feature>
<evidence type="ECO:0000256" key="1">
    <source>
        <dbReference type="SAM" id="MobiDB-lite"/>
    </source>
</evidence>
<protein>
    <submittedName>
        <fullName evidence="2">Uncharacterized protein</fullName>
    </submittedName>
</protein>
<name>A0A699W4H8_TANCI</name>
<comment type="caution">
    <text evidence="2">The sequence shown here is derived from an EMBL/GenBank/DDBJ whole genome shotgun (WGS) entry which is preliminary data.</text>
</comment>
<evidence type="ECO:0000313" key="2">
    <source>
        <dbReference type="EMBL" id="GFD40596.1"/>
    </source>
</evidence>
<proteinExistence type="predicted"/>
<sequence>MGIHEFLCLPEWIGSEVQEELHRGIRLTLQRLSFYCTPPAADVAIPDPTLKDLAAGTPSGKVIAKAKASKKRKASTSGLAPSHVAKHTRSATTQSSGVTSRPNLFVGNDDDEESDDDEDACVEITLITPIRSAA</sequence>